<dbReference type="InterPro" id="IPR011009">
    <property type="entry name" value="Kinase-like_dom_sf"/>
</dbReference>
<protein>
    <submittedName>
        <fullName evidence="2">Ecdysteroid kinase family protein</fullName>
    </submittedName>
</protein>
<dbReference type="Gene3D" id="3.30.200.20">
    <property type="entry name" value="Phosphorylase Kinase, domain 1"/>
    <property type="match status" value="1"/>
</dbReference>
<feature type="domain" description="Aminoglycoside phosphotransferase" evidence="1">
    <location>
        <begin position="34"/>
        <end position="263"/>
    </location>
</feature>
<dbReference type="Pfam" id="PF01636">
    <property type="entry name" value="APH"/>
    <property type="match status" value="1"/>
</dbReference>
<dbReference type="AlphaFoldDB" id="A0A0B6AQH1"/>
<reference evidence="2 3" key="1">
    <citation type="journal article" date="2015" name="Genome Announc.">
        <title>Complete genome sequences for 35 biothreat assay-relevant bacillus species.</title>
        <authorList>
            <person name="Johnson S.L."/>
            <person name="Daligault H.E."/>
            <person name="Davenport K.W."/>
            <person name="Jaissle J."/>
            <person name="Frey K.G."/>
            <person name="Ladner J.T."/>
            <person name="Broomall S.M."/>
            <person name="Bishop-Lilly K.A."/>
            <person name="Bruce D.C."/>
            <person name="Gibbons H.S."/>
            <person name="Coyne S.R."/>
            <person name="Lo C.C."/>
            <person name="Meincke L."/>
            <person name="Munk A.C."/>
            <person name="Koroleva G.I."/>
            <person name="Rosenzweig C.N."/>
            <person name="Palacios G.F."/>
            <person name="Redden C.L."/>
            <person name="Minogue T.D."/>
            <person name="Chain P.S."/>
        </authorList>
    </citation>
    <scope>NUCLEOTIDE SEQUENCE [LARGE SCALE GENOMIC DNA]</scope>
    <source>
        <strain evidence="3">ATCC 14581 / DSM 32 / JCM 2506 / NBRC 15308 / NCIMB 9376 / NCTC 10342 / NRRL B-14308 / VKM B-512</strain>
    </source>
</reference>
<dbReference type="Proteomes" id="UP000031829">
    <property type="component" value="Chromosome"/>
</dbReference>
<evidence type="ECO:0000313" key="2">
    <source>
        <dbReference type="EMBL" id="AJI22089.1"/>
    </source>
</evidence>
<dbReference type="RefSeq" id="WP_034651299.1">
    <property type="nucleotide sequence ID" value="NZ_BCVB01000010.1"/>
</dbReference>
<proteinExistence type="predicted"/>
<dbReference type="PANTHER" id="PTHR21310">
    <property type="entry name" value="AMINOGLYCOSIDE PHOSPHOTRANSFERASE-RELATED-RELATED"/>
    <property type="match status" value="1"/>
</dbReference>
<gene>
    <name evidence="2" type="ORF">BG04_5215</name>
</gene>
<evidence type="ECO:0000313" key="3">
    <source>
        <dbReference type="Proteomes" id="UP000031829"/>
    </source>
</evidence>
<dbReference type="GeneID" id="93643171"/>
<dbReference type="SUPFAM" id="SSF56112">
    <property type="entry name" value="Protein kinase-like (PK-like)"/>
    <property type="match status" value="1"/>
</dbReference>
<dbReference type="PANTHER" id="PTHR21310:SF42">
    <property type="entry name" value="BIFUNCTIONAL AAC_APH"/>
    <property type="match status" value="1"/>
</dbReference>
<dbReference type="KEGG" id="bmeg:BG04_5215"/>
<dbReference type="InterPro" id="IPR051678">
    <property type="entry name" value="AGP_Transferase"/>
</dbReference>
<organism evidence="2 3">
    <name type="scientific">Priestia megaterium (strain ATCC 14581 / DSM 32 / CCUG 1817 / JCM 2506 / NBRC 15308 / NCIMB 9376 / NCTC 10342 / NRRL B-14308 / VKM B-512 / Ford 19)</name>
    <name type="common">Bacillus megaterium</name>
    <dbReference type="NCBI Taxonomy" id="1348623"/>
    <lineage>
        <taxon>Bacteria</taxon>
        <taxon>Bacillati</taxon>
        <taxon>Bacillota</taxon>
        <taxon>Bacilli</taxon>
        <taxon>Bacillales</taxon>
        <taxon>Bacillaceae</taxon>
        <taxon>Priestia</taxon>
    </lineage>
</organism>
<evidence type="ECO:0000259" key="1">
    <source>
        <dbReference type="Pfam" id="PF01636"/>
    </source>
</evidence>
<keyword evidence="2" id="KW-0418">Kinase</keyword>
<dbReference type="EMBL" id="CP009920">
    <property type="protein sequence ID" value="AJI22089.1"/>
    <property type="molecule type" value="Genomic_DNA"/>
</dbReference>
<name>A0A0B6AQH1_PRIM2</name>
<dbReference type="HOGENOM" id="CLU_074977_0_1_9"/>
<dbReference type="InterPro" id="IPR002575">
    <property type="entry name" value="Aminoglycoside_PTrfase"/>
</dbReference>
<keyword evidence="2" id="KW-0808">Transferase</keyword>
<dbReference type="Gene3D" id="3.90.1200.10">
    <property type="match status" value="1"/>
</dbReference>
<accession>A0A0B6AQH1</accession>
<dbReference type="GO" id="GO:0016301">
    <property type="term" value="F:kinase activity"/>
    <property type="evidence" value="ECO:0007669"/>
    <property type="project" value="UniProtKB-KW"/>
</dbReference>
<sequence>MPNAWDAEQIVSAPFAKTLIETQFPELAPAAISLLGYGFDNTVYQVNDRFVFRFPRRELAVGLLKTENQLLPSLASQLPLSIAEPIFFGKPNAGYPWPFTGYHYVQGTPPARLTEEERIQSASVLARFLRTLHHYPHLKAQELGVPFDELNRLDTMKRKPALEKYVKQMKERSLYSKQEILEDYVNGIQEIHYQEKNVLVHGDLHIKNMIVDQTNMVSGIIDWGDVHIGHPAVDLAIAYSFLPPKGRARFLKEYGKVDEETHRLAKWKAVFTTVVLVAHSYDQGDKQTLEAALESLNLIFQE</sequence>